<evidence type="ECO:0000313" key="2">
    <source>
        <dbReference type="Proteomes" id="UP000319728"/>
    </source>
</evidence>
<dbReference type="OrthoDB" id="7628974at2"/>
<dbReference type="InterPro" id="IPR027417">
    <property type="entry name" value="P-loop_NTPase"/>
</dbReference>
<reference evidence="1 2" key="1">
    <citation type="submission" date="2019-07" db="EMBL/GenBank/DDBJ databases">
        <title>R&amp;d 2014.</title>
        <authorList>
            <person name="Klenk H.-P."/>
        </authorList>
    </citation>
    <scope>NUCLEOTIDE SEQUENCE [LARGE SCALE GENOMIC DNA]</scope>
    <source>
        <strain evidence="1 2">DSM 43912</strain>
    </source>
</reference>
<dbReference type="RefSeq" id="WP_145819505.1">
    <property type="nucleotide sequence ID" value="NZ_AP023438.1"/>
</dbReference>
<name>A0A562WLI1_9ACTN</name>
<dbReference type="PANTHER" id="PTHR47691:SF3">
    <property type="entry name" value="HTH-TYPE TRANSCRIPTIONAL REGULATOR RV0890C-RELATED"/>
    <property type="match status" value="1"/>
</dbReference>
<dbReference type="GO" id="GO:0043531">
    <property type="term" value="F:ADP binding"/>
    <property type="evidence" value="ECO:0007669"/>
    <property type="project" value="InterPro"/>
</dbReference>
<dbReference type="AlphaFoldDB" id="A0A562WLI1"/>
<protein>
    <submittedName>
        <fullName evidence="1">Tetratricopeptide repeat protein</fullName>
    </submittedName>
</protein>
<sequence>MHPARNESSGDAGAVVQAGTVHGGVNLFGRAEPPPPPPRQLPLDAARFVNRERTLTRLDASLPADHEATAGNHVPAGRPSTTVAAITGAPGVGKTALAVHWAHRVRRWFTDGDLYVDMRGYGPGPALDVGQALDAFLRALHVPAEQIPTDTEGRAALYRSILTSKRVLIVVDNVSTASQVRPLLPATPACVAIITSRNRLSGLVAREGAARMTLDVLSPEEAIAVLSDSIGGDRVRAEPQAATELARRCAYLPLALRIIGERIANSPHVTLAEYVADLALVDRQLDALAIDDDELSDVRAVFSWSYQALPGEAARFFRLLGLHAGSDISVAAAAALAGVSLPRARVLLDQLTAAHLVQNPARDRYLLHDLLHAYALERAQAEETPEQQRRARRRAYTWYLWMAEEGRRIILPYSHAVALPAAGPDVPLAPPHTVATAMAWFERERLNLLDNLRQAAELGDHDIAWQLPVVSDGFFELRSYWSDWRDIHLTGLRAARSAASRLGEAANLRCLGDAYWRMEQRETALDCYRQGLDASRDVGDHWVEGFCLRGLGLIHEEVGQVDEAVERYGQAREVFRQHGITRGEGMSLLSLGNCHRARGHLDTAIAHYQEAVAVLASIDDQWSVAWASYPLGLAHQQAGRLDEARNHHEYALALFRRFDDRRSEGLTLAALGDTSHAAGRHDDAQRCWEQALQILDPLGDPRADTVRRLVTSSGTAEGS</sequence>
<comment type="caution">
    <text evidence="1">The sequence shown here is derived from an EMBL/GenBank/DDBJ whole genome shotgun (WGS) entry which is preliminary data.</text>
</comment>
<dbReference type="Pfam" id="PF13181">
    <property type="entry name" value="TPR_8"/>
    <property type="match status" value="1"/>
</dbReference>
<dbReference type="PANTHER" id="PTHR47691">
    <property type="entry name" value="REGULATOR-RELATED"/>
    <property type="match status" value="1"/>
</dbReference>
<gene>
    <name evidence="1" type="ORF">JD81_04460</name>
</gene>
<dbReference type="SMART" id="SM00028">
    <property type="entry name" value="TPR"/>
    <property type="match status" value="5"/>
</dbReference>
<evidence type="ECO:0000313" key="1">
    <source>
        <dbReference type="EMBL" id="TWJ30911.1"/>
    </source>
</evidence>
<dbReference type="SUPFAM" id="SSF52540">
    <property type="entry name" value="P-loop containing nucleoside triphosphate hydrolases"/>
    <property type="match status" value="1"/>
</dbReference>
<dbReference type="Gene3D" id="1.25.40.10">
    <property type="entry name" value="Tetratricopeptide repeat domain"/>
    <property type="match status" value="1"/>
</dbReference>
<accession>A0A562WLI1</accession>
<dbReference type="Proteomes" id="UP000319728">
    <property type="component" value="Unassembled WGS sequence"/>
</dbReference>
<organism evidence="1 2">
    <name type="scientific">Micromonospora sagamiensis</name>
    <dbReference type="NCBI Taxonomy" id="47875"/>
    <lineage>
        <taxon>Bacteria</taxon>
        <taxon>Bacillati</taxon>
        <taxon>Actinomycetota</taxon>
        <taxon>Actinomycetes</taxon>
        <taxon>Micromonosporales</taxon>
        <taxon>Micromonosporaceae</taxon>
        <taxon>Micromonospora</taxon>
    </lineage>
</organism>
<keyword evidence="2" id="KW-1185">Reference proteome</keyword>
<proteinExistence type="predicted"/>
<dbReference type="InterPro" id="IPR011990">
    <property type="entry name" value="TPR-like_helical_dom_sf"/>
</dbReference>
<dbReference type="Gene3D" id="3.40.50.300">
    <property type="entry name" value="P-loop containing nucleotide triphosphate hydrolases"/>
    <property type="match status" value="1"/>
</dbReference>
<dbReference type="InterPro" id="IPR019734">
    <property type="entry name" value="TPR_rpt"/>
</dbReference>
<dbReference type="SUPFAM" id="SSF48452">
    <property type="entry name" value="TPR-like"/>
    <property type="match status" value="2"/>
</dbReference>
<dbReference type="PRINTS" id="PR00364">
    <property type="entry name" value="DISEASERSIST"/>
</dbReference>
<dbReference type="Pfam" id="PF13424">
    <property type="entry name" value="TPR_12"/>
    <property type="match status" value="2"/>
</dbReference>
<dbReference type="EMBL" id="VLLP01000001">
    <property type="protein sequence ID" value="TWJ30911.1"/>
    <property type="molecule type" value="Genomic_DNA"/>
</dbReference>